<dbReference type="InterPro" id="IPR001576">
    <property type="entry name" value="Phosphoglycerate_kinase"/>
</dbReference>
<comment type="caution">
    <text evidence="13">The sequence shown here is derived from an EMBL/GenBank/DDBJ whole genome shotgun (WGS) entry which is preliminary data.</text>
</comment>
<comment type="subunit">
    <text evidence="10">Monomer.</text>
</comment>
<comment type="subcellular location">
    <subcellularLocation>
        <location evidence="10">Cytoplasm</location>
    </subcellularLocation>
</comment>
<comment type="similarity">
    <text evidence="3 10 12">Belongs to the phosphoglycerate kinase family.</text>
</comment>
<dbReference type="PRINTS" id="PR00477">
    <property type="entry name" value="PHGLYCKINASE"/>
</dbReference>
<dbReference type="PANTHER" id="PTHR11406:SF23">
    <property type="entry name" value="PHOSPHOGLYCERATE KINASE 1, CHLOROPLASTIC-RELATED"/>
    <property type="match status" value="1"/>
</dbReference>
<feature type="binding site" evidence="10 11">
    <location>
        <position position="331"/>
    </location>
    <ligand>
        <name>ATP</name>
        <dbReference type="ChEBI" id="CHEBI:30616"/>
    </ligand>
</feature>
<accession>A0A1F6WUP0</accession>
<dbReference type="FunFam" id="3.40.50.1260:FF:000031">
    <property type="entry name" value="Phosphoglycerate kinase 1"/>
    <property type="match status" value="1"/>
</dbReference>
<dbReference type="SUPFAM" id="SSF53748">
    <property type="entry name" value="Phosphoglycerate kinase"/>
    <property type="match status" value="1"/>
</dbReference>
<evidence type="ECO:0000256" key="8">
    <source>
        <dbReference type="ARBA" id="ARBA00022840"/>
    </source>
</evidence>
<dbReference type="InterPro" id="IPR015824">
    <property type="entry name" value="Phosphoglycerate_kinase_N"/>
</dbReference>
<evidence type="ECO:0000313" key="13">
    <source>
        <dbReference type="EMBL" id="OGI85613.1"/>
    </source>
</evidence>
<evidence type="ECO:0000256" key="12">
    <source>
        <dbReference type="RuleBase" id="RU000532"/>
    </source>
</evidence>
<comment type="pathway">
    <text evidence="2 10">Carbohydrate degradation; glycolysis; pyruvate from D-glyceraldehyde 3-phosphate: step 2/5.</text>
</comment>
<keyword evidence="10" id="KW-0963">Cytoplasm</keyword>
<dbReference type="EMBL" id="MFUY01000027">
    <property type="protein sequence ID" value="OGI85613.1"/>
    <property type="molecule type" value="Genomic_DNA"/>
</dbReference>
<evidence type="ECO:0000256" key="3">
    <source>
        <dbReference type="ARBA" id="ARBA00008982"/>
    </source>
</evidence>
<name>A0A1F6WUP0_9BACT</name>
<dbReference type="GO" id="GO:0005524">
    <property type="term" value="F:ATP binding"/>
    <property type="evidence" value="ECO:0007669"/>
    <property type="project" value="UniProtKB-KW"/>
</dbReference>
<feature type="binding site" evidence="10 11">
    <location>
        <position position="205"/>
    </location>
    <ligand>
        <name>ATP</name>
        <dbReference type="ChEBI" id="CHEBI:30616"/>
    </ligand>
</feature>
<reference evidence="13 14" key="1">
    <citation type="journal article" date="2016" name="Nat. Commun.">
        <title>Thousands of microbial genomes shed light on interconnected biogeochemical processes in an aquifer system.</title>
        <authorList>
            <person name="Anantharaman K."/>
            <person name="Brown C.T."/>
            <person name="Hug L.A."/>
            <person name="Sharon I."/>
            <person name="Castelle C.J."/>
            <person name="Probst A.J."/>
            <person name="Thomas B.C."/>
            <person name="Singh A."/>
            <person name="Wilkins M.J."/>
            <person name="Karaoz U."/>
            <person name="Brodie E.L."/>
            <person name="Williams K.H."/>
            <person name="Hubbard S.S."/>
            <person name="Banfield J.F."/>
        </authorList>
    </citation>
    <scope>NUCLEOTIDE SEQUENCE [LARGE SCALE GENOMIC DNA]</scope>
</reference>
<organism evidence="13 14">
    <name type="scientific">Candidatus Nomurabacteria bacterium RIFCSPLOWO2_01_FULL_41_12</name>
    <dbReference type="NCBI Taxonomy" id="1801774"/>
    <lineage>
        <taxon>Bacteria</taxon>
        <taxon>Candidatus Nomuraibacteriota</taxon>
    </lineage>
</organism>
<dbReference type="InterPro" id="IPR036043">
    <property type="entry name" value="Phosphoglycerate_kinase_sf"/>
</dbReference>
<evidence type="ECO:0000256" key="7">
    <source>
        <dbReference type="ARBA" id="ARBA00022777"/>
    </source>
</evidence>
<proteinExistence type="inferred from homology"/>
<dbReference type="PIRSF" id="PIRSF000724">
    <property type="entry name" value="Pgk"/>
    <property type="match status" value="1"/>
</dbReference>
<dbReference type="GO" id="GO:0006094">
    <property type="term" value="P:gluconeogenesis"/>
    <property type="evidence" value="ECO:0007669"/>
    <property type="project" value="TreeGrafter"/>
</dbReference>
<comment type="caution">
    <text evidence="10">Lacks conserved residue(s) required for the propagation of feature annotation.</text>
</comment>
<dbReference type="Proteomes" id="UP000176187">
    <property type="component" value="Unassembled WGS sequence"/>
</dbReference>
<evidence type="ECO:0000313" key="14">
    <source>
        <dbReference type="Proteomes" id="UP000176187"/>
    </source>
</evidence>
<evidence type="ECO:0000256" key="11">
    <source>
        <dbReference type="PIRSR" id="PIRSR000724-2"/>
    </source>
</evidence>
<feature type="binding site" evidence="10">
    <location>
        <position position="40"/>
    </location>
    <ligand>
        <name>substrate</name>
    </ligand>
</feature>
<dbReference type="UniPathway" id="UPA00109">
    <property type="reaction ID" value="UER00185"/>
</dbReference>
<evidence type="ECO:0000256" key="9">
    <source>
        <dbReference type="ARBA" id="ARBA00023152"/>
    </source>
</evidence>
<dbReference type="HAMAP" id="MF_00145">
    <property type="entry name" value="Phosphoglyc_kinase"/>
    <property type="match status" value="1"/>
</dbReference>
<dbReference type="GO" id="GO:0005829">
    <property type="term" value="C:cytosol"/>
    <property type="evidence" value="ECO:0007669"/>
    <property type="project" value="TreeGrafter"/>
</dbReference>
<dbReference type="PANTHER" id="PTHR11406">
    <property type="entry name" value="PHOSPHOGLYCERATE KINASE"/>
    <property type="match status" value="1"/>
</dbReference>
<feature type="binding site" evidence="10">
    <location>
        <position position="122"/>
    </location>
    <ligand>
        <name>substrate</name>
    </ligand>
</feature>
<dbReference type="AlphaFoldDB" id="A0A1F6WUP0"/>
<keyword evidence="5 10" id="KW-0808">Transferase</keyword>
<evidence type="ECO:0000256" key="10">
    <source>
        <dbReference type="HAMAP-Rule" id="MF_00145"/>
    </source>
</evidence>
<comment type="catalytic activity">
    <reaction evidence="1 10 12">
        <text>(2R)-3-phosphoglycerate + ATP = (2R)-3-phospho-glyceroyl phosphate + ADP</text>
        <dbReference type="Rhea" id="RHEA:14801"/>
        <dbReference type="ChEBI" id="CHEBI:30616"/>
        <dbReference type="ChEBI" id="CHEBI:57604"/>
        <dbReference type="ChEBI" id="CHEBI:58272"/>
        <dbReference type="ChEBI" id="CHEBI:456216"/>
        <dbReference type="EC" id="2.7.2.3"/>
    </reaction>
</comment>
<dbReference type="Pfam" id="PF00162">
    <property type="entry name" value="PGK"/>
    <property type="match status" value="1"/>
</dbReference>
<evidence type="ECO:0000256" key="1">
    <source>
        <dbReference type="ARBA" id="ARBA00000642"/>
    </source>
</evidence>
<feature type="binding site" evidence="10">
    <location>
        <position position="155"/>
    </location>
    <ligand>
        <name>substrate</name>
    </ligand>
</feature>
<evidence type="ECO:0000256" key="2">
    <source>
        <dbReference type="ARBA" id="ARBA00004838"/>
    </source>
</evidence>
<keyword evidence="8 10" id="KW-0067">ATP-binding</keyword>
<gene>
    <name evidence="10" type="primary">pgk</name>
    <name evidence="13" type="ORF">A3A05_01670</name>
</gene>
<protein>
    <recommendedName>
        <fullName evidence="4 10">Phosphoglycerate kinase</fullName>
        <ecNumber evidence="4 10">2.7.2.3</ecNumber>
    </recommendedName>
</protein>
<feature type="binding site" evidence="10 11">
    <location>
        <begin position="357"/>
        <end position="360"/>
    </location>
    <ligand>
        <name>ATP</name>
        <dbReference type="ChEBI" id="CHEBI:30616"/>
    </ligand>
</feature>
<dbReference type="Gene3D" id="3.40.50.1260">
    <property type="entry name" value="Phosphoglycerate kinase, N-terminal domain"/>
    <property type="match status" value="2"/>
</dbReference>
<keyword evidence="7 10" id="KW-0418">Kinase</keyword>
<dbReference type="GO" id="GO:0043531">
    <property type="term" value="F:ADP binding"/>
    <property type="evidence" value="ECO:0007669"/>
    <property type="project" value="TreeGrafter"/>
</dbReference>
<dbReference type="GO" id="GO:0006096">
    <property type="term" value="P:glycolytic process"/>
    <property type="evidence" value="ECO:0007669"/>
    <property type="project" value="UniProtKB-UniRule"/>
</dbReference>
<dbReference type="EC" id="2.7.2.3" evidence="4 10"/>
<keyword evidence="9 10" id="KW-0324">Glycolysis</keyword>
<dbReference type="STRING" id="1801774.A3A05_01670"/>
<evidence type="ECO:0000256" key="6">
    <source>
        <dbReference type="ARBA" id="ARBA00022741"/>
    </source>
</evidence>
<dbReference type="GO" id="GO:0004618">
    <property type="term" value="F:phosphoglycerate kinase activity"/>
    <property type="evidence" value="ECO:0007669"/>
    <property type="project" value="UniProtKB-UniRule"/>
</dbReference>
<evidence type="ECO:0000256" key="5">
    <source>
        <dbReference type="ARBA" id="ARBA00022679"/>
    </source>
</evidence>
<evidence type="ECO:0000256" key="4">
    <source>
        <dbReference type="ARBA" id="ARBA00013061"/>
    </source>
</evidence>
<keyword evidence="6 10" id="KW-0547">Nucleotide-binding</keyword>
<sequence>MKLKTLKSVNLKGKTILYRAPYDIDVKEVNGVLELIDDMRIKVTLPTLQYLLQENCKIVILTYVGRPDGVVVEKLRTNPHAKRLSKLLNHPVDKIDDCIGSLVLEKIKNMQGRDILMLENVRFHKEEMTDDDIFAQKLCEGKDSVVFDGFPQAHREHASTTGILRHLPAVAGFYLAEEVNMLSGLLQAPGRPFTVIIGGAKISDKVDAVNNLLKIADKVLVGGAVANVFLKAQGRILGNSFIEDVFVDEKKREKKDWVLYAKEIMQSYGDKIIYPQDLIISDGVSTRVILKEEIPAGWAALDIGPETQKNYSDIILRSRTVFLAGPMGKFEDEKFAQGSQAILAAMKNVNGETIIAGGDTISMTRQYGNLANYSHVSLAAGATLEFLAGKELPALKALGE</sequence>